<dbReference type="InterPro" id="IPR013087">
    <property type="entry name" value="Znf_C2H2_type"/>
</dbReference>
<evidence type="ECO:0000259" key="9">
    <source>
        <dbReference type="PROSITE" id="PS50157"/>
    </source>
</evidence>
<keyword evidence="11" id="KW-1185">Reference proteome</keyword>
<feature type="domain" description="C2H2-type" evidence="9">
    <location>
        <begin position="62"/>
        <end position="92"/>
    </location>
</feature>
<feature type="region of interest" description="Disordered" evidence="8">
    <location>
        <begin position="225"/>
        <end position="266"/>
    </location>
</feature>
<keyword evidence="6" id="KW-0539">Nucleus</keyword>
<feature type="compositionally biased region" description="Low complexity" evidence="8">
    <location>
        <begin position="93"/>
        <end position="125"/>
    </location>
</feature>
<evidence type="ECO:0000256" key="4">
    <source>
        <dbReference type="ARBA" id="ARBA00022771"/>
    </source>
</evidence>
<feature type="compositionally biased region" description="Polar residues" evidence="8">
    <location>
        <begin position="239"/>
        <end position="249"/>
    </location>
</feature>
<dbReference type="InterPro" id="IPR036236">
    <property type="entry name" value="Znf_C2H2_sf"/>
</dbReference>
<protein>
    <recommendedName>
        <fullName evidence="9">C2H2-type domain-containing protein</fullName>
    </recommendedName>
</protein>
<feature type="region of interest" description="Disordered" evidence="8">
    <location>
        <begin position="463"/>
        <end position="504"/>
    </location>
</feature>
<dbReference type="EMBL" id="JAVLET010000005">
    <property type="protein sequence ID" value="KAL0469537.1"/>
    <property type="molecule type" value="Genomic_DNA"/>
</dbReference>
<dbReference type="PROSITE" id="PS00028">
    <property type="entry name" value="ZINC_FINGER_C2H2_1"/>
    <property type="match status" value="2"/>
</dbReference>
<dbReference type="SUPFAM" id="SSF57667">
    <property type="entry name" value="beta-beta-alpha zinc fingers"/>
    <property type="match status" value="1"/>
</dbReference>
<keyword evidence="4 7" id="KW-0863">Zinc-finger</keyword>
<evidence type="ECO:0000256" key="7">
    <source>
        <dbReference type="PROSITE-ProRule" id="PRU00042"/>
    </source>
</evidence>
<evidence type="ECO:0000256" key="2">
    <source>
        <dbReference type="ARBA" id="ARBA00022723"/>
    </source>
</evidence>
<feature type="compositionally biased region" description="Polar residues" evidence="8">
    <location>
        <begin position="463"/>
        <end position="477"/>
    </location>
</feature>
<dbReference type="InterPro" id="IPR051059">
    <property type="entry name" value="VerF-like"/>
</dbReference>
<dbReference type="CDD" id="cd12148">
    <property type="entry name" value="fungal_TF_MHR"/>
    <property type="match status" value="1"/>
</dbReference>
<gene>
    <name evidence="10" type="ORF">QR685DRAFT_545059</name>
</gene>
<feature type="region of interest" description="Disordered" evidence="8">
    <location>
        <begin position="302"/>
        <end position="333"/>
    </location>
</feature>
<evidence type="ECO:0000256" key="1">
    <source>
        <dbReference type="ARBA" id="ARBA00004123"/>
    </source>
</evidence>
<dbReference type="Gene3D" id="3.30.160.60">
    <property type="entry name" value="Classic Zinc Finger"/>
    <property type="match status" value="2"/>
</dbReference>
<evidence type="ECO:0000313" key="10">
    <source>
        <dbReference type="EMBL" id="KAL0469537.1"/>
    </source>
</evidence>
<accession>A0ABR3DA20</accession>
<keyword evidence="5" id="KW-0862">Zinc</keyword>
<feature type="compositionally biased region" description="Basic and acidic residues" evidence="8">
    <location>
        <begin position="484"/>
        <end position="498"/>
    </location>
</feature>
<evidence type="ECO:0000256" key="3">
    <source>
        <dbReference type="ARBA" id="ARBA00022737"/>
    </source>
</evidence>
<dbReference type="PANTHER" id="PTHR40626:SF10">
    <property type="entry name" value="C2H2-TYPE DOMAIN-CONTAINING PROTEIN"/>
    <property type="match status" value="1"/>
</dbReference>
<keyword evidence="2" id="KW-0479">Metal-binding</keyword>
<dbReference type="SMART" id="SM00355">
    <property type="entry name" value="ZnF_C2H2"/>
    <property type="match status" value="2"/>
</dbReference>
<feature type="region of interest" description="Disordered" evidence="8">
    <location>
        <begin position="88"/>
        <end position="187"/>
    </location>
</feature>
<comment type="caution">
    <text evidence="10">The sequence shown here is derived from an EMBL/GenBank/DDBJ whole genome shotgun (WGS) entry which is preliminary data.</text>
</comment>
<dbReference type="Proteomes" id="UP001451303">
    <property type="component" value="Unassembled WGS sequence"/>
</dbReference>
<proteinExistence type="predicted"/>
<organism evidence="10 11">
    <name type="scientific">Neurospora intermedia</name>
    <dbReference type="NCBI Taxonomy" id="5142"/>
    <lineage>
        <taxon>Eukaryota</taxon>
        <taxon>Fungi</taxon>
        <taxon>Dikarya</taxon>
        <taxon>Ascomycota</taxon>
        <taxon>Pezizomycotina</taxon>
        <taxon>Sordariomycetes</taxon>
        <taxon>Sordariomycetidae</taxon>
        <taxon>Sordariales</taxon>
        <taxon>Sordariaceae</taxon>
        <taxon>Neurospora</taxon>
    </lineage>
</organism>
<evidence type="ECO:0000313" key="11">
    <source>
        <dbReference type="Proteomes" id="UP001451303"/>
    </source>
</evidence>
<feature type="compositionally biased region" description="Basic and acidic residues" evidence="8">
    <location>
        <begin position="19"/>
        <end position="28"/>
    </location>
</feature>
<dbReference type="InterPro" id="IPR007219">
    <property type="entry name" value="XnlR_reg_dom"/>
</dbReference>
<feature type="domain" description="C2H2-type" evidence="9">
    <location>
        <begin position="34"/>
        <end position="61"/>
    </location>
</feature>
<name>A0ABR3DA20_NEUIN</name>
<evidence type="ECO:0000256" key="8">
    <source>
        <dbReference type="SAM" id="MobiDB-lite"/>
    </source>
</evidence>
<sequence>MISQQSVAVEAAGSLPGSHAHEAGEARPQKPKNLPCKFCAKRFRRVEHVQRHERTHTKEKPFECEWEGCGKRFGRRDLLVRHEKLCHLNDGASNNNHNASNSSNSSNNNNSSNSSNNNNSSNNKNANHKDGNKRRKTSSSSVVSPPPLENHTDIQMKTQHRPATQSQFPNGSMQPSMASSMPSDSRLLSRGPACNLDLLSDAATHLASGGEVNNLQHMQPNMMQGLSQQQPDLPPAKSYQDSMSFANHNPKQEPGAMNGGYSTQPPGSEFDPLFMDDYASSHAFPQLFDGEAPFSMWSRPGLENGLRGGPSKPNSTFPSRFPSVQPELRDGPDGSARLHADTMKAANLTISAKDHSVMKAKLDEFSLVLPSNFVFPSRHTLQRFLEGYFTGFHDHLPFIHLPTFLPVEASPELLLAITSVGAQYRFERSRGHALWYAAQAVALEQIRRRNSYEVQGLLPTSAAYSPHSTRPSPSSGFRHSYPSVHRERPVTQDTHREPYSPNTPQSRLETIQAMLLLFAIGLWGAKAILHEALSLQSQLALLVRGEGLQGEPNQAPDWESWVRTESATRTKLIAYCFFNLCSVAYNTVPLLLTSEVQLYLPNATRLWRAGDANQWQEVRQTSPNTEVPLPIAFSRLFNRGIQGPPPQLTSLGNYVLIHAILQHIFVLKQATFATSLGMQRALRGQENEDICQAIRVWFHSVEQQRHVEGFDTWDPVDSNSMALHRVAFIRLNTDLNASRHLESRAYNAAGRAYAEAPLLLRVYQAIQALSPLVKMGVNYVARTKSPEWGVQHSSTFFFVLFLDLSSHQTSDEPNLTEPLLVVSNNECAVLISKWLLTLASIGPTDPPITSEESQLLEGLRRMLDETEFAVPIDPAIGGGAQQNHNHQQRSTDGPATDPTNLRQLAAAVVRLWAETFRGTHIFEFVDMMGSGLETYAYHIENPRDRTPLAMGRMGTNHQMQM</sequence>
<reference evidence="10 11" key="1">
    <citation type="submission" date="2023-09" db="EMBL/GenBank/DDBJ databases">
        <title>Multi-omics analysis of a traditional fermented food reveals byproduct-associated fungal strains for waste-to-food upcycling.</title>
        <authorList>
            <consortium name="Lawrence Berkeley National Laboratory"/>
            <person name="Rekdal V.M."/>
            <person name="Villalobos-Escobedo J.M."/>
            <person name="Rodriguez-Valeron N."/>
            <person name="Garcia M.O."/>
            <person name="Vasquez D.P."/>
            <person name="Damayanti I."/>
            <person name="Sorensen P.M."/>
            <person name="Baidoo E.E."/>
            <person name="De Carvalho A.C."/>
            <person name="Riley R."/>
            <person name="Lipzen A."/>
            <person name="He G."/>
            <person name="Yan M."/>
            <person name="Haridas S."/>
            <person name="Daum C."/>
            <person name="Yoshinaga Y."/>
            <person name="Ng V."/>
            <person name="Grigoriev I.V."/>
            <person name="Munk R."/>
            <person name="Nuraida L."/>
            <person name="Wijaya C.H."/>
            <person name="Morales P.-C."/>
            <person name="Keasling J.D."/>
        </authorList>
    </citation>
    <scope>NUCLEOTIDE SEQUENCE [LARGE SCALE GENOMIC DNA]</scope>
    <source>
        <strain evidence="10 11">FGSC 2613</strain>
    </source>
</reference>
<feature type="region of interest" description="Disordered" evidence="8">
    <location>
        <begin position="874"/>
        <end position="898"/>
    </location>
</feature>
<feature type="compositionally biased region" description="Polar residues" evidence="8">
    <location>
        <begin position="153"/>
        <end position="171"/>
    </location>
</feature>
<keyword evidence="3" id="KW-0677">Repeat</keyword>
<dbReference type="Pfam" id="PF00096">
    <property type="entry name" value="zf-C2H2"/>
    <property type="match status" value="1"/>
</dbReference>
<feature type="region of interest" description="Disordered" evidence="8">
    <location>
        <begin position="1"/>
        <end position="33"/>
    </location>
</feature>
<dbReference type="PANTHER" id="PTHR40626">
    <property type="entry name" value="MIP31509P"/>
    <property type="match status" value="1"/>
</dbReference>
<comment type="subcellular location">
    <subcellularLocation>
        <location evidence="1">Nucleus</location>
    </subcellularLocation>
</comment>
<dbReference type="Pfam" id="PF04082">
    <property type="entry name" value="Fungal_trans"/>
    <property type="match status" value="1"/>
</dbReference>
<evidence type="ECO:0000256" key="5">
    <source>
        <dbReference type="ARBA" id="ARBA00022833"/>
    </source>
</evidence>
<dbReference type="PROSITE" id="PS50157">
    <property type="entry name" value="ZINC_FINGER_C2H2_2"/>
    <property type="match status" value="2"/>
</dbReference>
<evidence type="ECO:0000256" key="6">
    <source>
        <dbReference type="ARBA" id="ARBA00023242"/>
    </source>
</evidence>
<feature type="compositionally biased region" description="Low complexity" evidence="8">
    <location>
        <begin position="172"/>
        <end position="185"/>
    </location>
</feature>